<organism evidence="5 6">
    <name type="scientific">Fusarium oxysporum f. sp. rapae</name>
    <dbReference type="NCBI Taxonomy" id="485398"/>
    <lineage>
        <taxon>Eukaryota</taxon>
        <taxon>Fungi</taxon>
        <taxon>Dikarya</taxon>
        <taxon>Ascomycota</taxon>
        <taxon>Pezizomycotina</taxon>
        <taxon>Sordariomycetes</taxon>
        <taxon>Hypocreomycetidae</taxon>
        <taxon>Hypocreales</taxon>
        <taxon>Nectriaceae</taxon>
        <taxon>Fusarium</taxon>
        <taxon>Fusarium oxysporum species complex</taxon>
    </lineage>
</organism>
<accession>A0A8J5NS64</accession>
<dbReference type="GO" id="GO:0003824">
    <property type="term" value="F:catalytic activity"/>
    <property type="evidence" value="ECO:0007669"/>
    <property type="project" value="InterPro"/>
</dbReference>
<dbReference type="Pfam" id="PF24883">
    <property type="entry name" value="NPHP3_N"/>
    <property type="match status" value="1"/>
</dbReference>
<keyword evidence="1" id="KW-0677">Repeat</keyword>
<dbReference type="GO" id="GO:0009116">
    <property type="term" value="P:nucleoside metabolic process"/>
    <property type="evidence" value="ECO:0007669"/>
    <property type="project" value="InterPro"/>
</dbReference>
<feature type="repeat" description="ANK" evidence="2">
    <location>
        <begin position="830"/>
        <end position="854"/>
    </location>
</feature>
<proteinExistence type="predicted"/>
<dbReference type="EMBL" id="JAELUQ010000009">
    <property type="protein sequence ID" value="KAG7408564.1"/>
    <property type="molecule type" value="Genomic_DNA"/>
</dbReference>
<evidence type="ECO:0000313" key="5">
    <source>
        <dbReference type="EMBL" id="KAG7408564.1"/>
    </source>
</evidence>
<protein>
    <submittedName>
        <fullName evidence="5">Putative ankyrin repeat protein</fullName>
    </submittedName>
</protein>
<dbReference type="PANTHER" id="PTHR46082:SF11">
    <property type="entry name" value="AAA+ ATPASE DOMAIN-CONTAINING PROTEIN-RELATED"/>
    <property type="match status" value="1"/>
</dbReference>
<evidence type="ECO:0000256" key="2">
    <source>
        <dbReference type="PROSITE-ProRule" id="PRU00023"/>
    </source>
</evidence>
<comment type="caution">
    <text evidence="5">The sequence shown here is derived from an EMBL/GenBank/DDBJ whole genome shotgun (WGS) entry which is preliminary data.</text>
</comment>
<sequence length="1011" mass="112755">MATQITTETRNHNEYTVGWVCALPKEQTAATAMLDQIHADLPKPSNDPNTYTLGSFGSHNVVIACLPKGQIGNNPAATVAAFMVSTFPSIKFGLMVGVGGGIPPKVRLGDVVVSTPVGQFSGVVQWDFGKAEEGGSFKRTGSLNNPPISLLTALTKLETEHEMKGSRIQEYLDELKQKWPKLEPKYLRSDSLKDVLFKASYGHVTESTDGGAISGRGDEEEGEGSCRFCDRTQTVRRKPRDMRVHYGLIASGNQVIKDATIRDRLTKDLGGHVLCVEMEAAGLAYNFPCIVIRGICDYADSHKNKDWQEHAAAVAAAFAKEFLQYIQPGDVDRERPVRDILSQVCDVVSTIRENAMHIRAQLNKKEDAEILDWLTPVDYGRQQSDYFGNRQQGTGQWFLESAEYQEWLDADGKTLFCPGIPGAGKTILSSIVINNLHTRLSENPNIGIAYIYCNFRQEQEQKINDLLASLVRQLSRGWHSLPESVNSLYGKHKKNATRPLVEELSATLQYVIELYTKVFIIVDALDECQALDDCRGKLLSEILRYQDRSAVNFFATSRPIPDITKIFQQTLCLEIRATKDDVTLYLEKHIGTLRPVIKTNSRLQEQIKIGISDAVDGMFLLAHIYLHFFMDKVTENDVRSALKEIQKQKQAYGGNKHKLLSGAYDHIMERISRQKLGLRELAIQVLSWITCVKRQLTIIELQHALATKQGNRTLDAGDIVPIEDIVSCDRTPLWWAATRGHEAIVKLLLDTGKVDVDAQDRKVRSPLRCAVEHGHEAIIKLLHDEGKCDPNIQDEFGQTALCWAAERGQEAMVKLLLNMSDVDVDYEDDFGRTPLWLAVEKGHNAIVEMLLDVGQADVNTTATDSGQTIFSWASMHGREFIVKMLLRTGKVGVDTRDAHYSRTPLSWAAMRGHEAIVELLLSLRGVDADAQDSTNRTPLSLAAEQGHEAIVHLLLNTGKVNVEARDSLFGRTPLDMAIEQKHEAIIDMLRNCREATGGPAGSYWNISKRSF</sequence>
<evidence type="ECO:0000313" key="6">
    <source>
        <dbReference type="Proteomes" id="UP000694050"/>
    </source>
</evidence>
<dbReference type="PANTHER" id="PTHR46082">
    <property type="entry name" value="ATP/GTP-BINDING PROTEIN-RELATED"/>
    <property type="match status" value="1"/>
</dbReference>
<dbReference type="Pfam" id="PF01048">
    <property type="entry name" value="PNP_UDP_1"/>
    <property type="match status" value="1"/>
</dbReference>
<dbReference type="InterPro" id="IPR053137">
    <property type="entry name" value="NLR-like"/>
</dbReference>
<dbReference type="Proteomes" id="UP000694050">
    <property type="component" value="Unassembled WGS sequence"/>
</dbReference>
<keyword evidence="2" id="KW-0040">ANK repeat</keyword>
<dbReference type="InterPro" id="IPR056884">
    <property type="entry name" value="NPHP3-like_N"/>
</dbReference>
<name>A0A8J5NS64_FUSOX</name>
<evidence type="ECO:0000259" key="3">
    <source>
        <dbReference type="Pfam" id="PF01048"/>
    </source>
</evidence>
<dbReference type="InterPro" id="IPR000845">
    <property type="entry name" value="Nucleoside_phosphorylase_d"/>
</dbReference>
<dbReference type="PROSITE" id="PS50297">
    <property type="entry name" value="ANK_REP_REGION"/>
    <property type="match status" value="2"/>
</dbReference>
<gene>
    <name evidence="5" type="ORF">Forpe1208_v012537</name>
</gene>
<feature type="repeat" description="ANK" evidence="2">
    <location>
        <begin position="934"/>
        <end position="958"/>
    </location>
</feature>
<evidence type="ECO:0000256" key="1">
    <source>
        <dbReference type="ARBA" id="ARBA00022737"/>
    </source>
</evidence>
<feature type="repeat" description="ANK" evidence="2">
    <location>
        <begin position="900"/>
        <end position="933"/>
    </location>
</feature>
<dbReference type="AlphaFoldDB" id="A0A8J5NS64"/>
<reference evidence="5" key="1">
    <citation type="submission" date="2021-04" db="EMBL/GenBank/DDBJ databases">
        <title>First draft genome resource for Brassicaceae pathogens Fusarium oxysporum f. sp. raphani and Fusarium oxysporum f. sp. rapae.</title>
        <authorList>
            <person name="Asai S."/>
        </authorList>
    </citation>
    <scope>NUCLEOTIDE SEQUENCE</scope>
    <source>
        <strain evidence="5">Tf1208</strain>
    </source>
</reference>
<evidence type="ECO:0000259" key="4">
    <source>
        <dbReference type="Pfam" id="PF24883"/>
    </source>
</evidence>
<dbReference type="SMART" id="SM00248">
    <property type="entry name" value="ANK"/>
    <property type="match status" value="8"/>
</dbReference>
<feature type="domain" description="Nephrocystin 3-like N-terminal" evidence="4">
    <location>
        <begin position="393"/>
        <end position="558"/>
    </location>
</feature>
<feature type="domain" description="Nucleoside phosphorylase" evidence="3">
    <location>
        <begin position="238"/>
        <end position="323"/>
    </location>
</feature>
<dbReference type="PROSITE" id="PS50088">
    <property type="entry name" value="ANK_REPEAT"/>
    <property type="match status" value="3"/>
</dbReference>
<dbReference type="Pfam" id="PF12796">
    <property type="entry name" value="Ank_2"/>
    <property type="match status" value="2"/>
</dbReference>
<dbReference type="InterPro" id="IPR002110">
    <property type="entry name" value="Ankyrin_rpt"/>
</dbReference>
<dbReference type="Pfam" id="PF00023">
    <property type="entry name" value="Ank"/>
    <property type="match status" value="1"/>
</dbReference>